<accession>A0A8G1W520</accession>
<evidence type="ECO:0000256" key="1">
    <source>
        <dbReference type="SAM" id="MobiDB-lite"/>
    </source>
</evidence>
<gene>
    <name evidence="2" type="ORF">BO72DRAFT_287471</name>
</gene>
<keyword evidence="3" id="KW-1185">Reference proteome</keyword>
<sequence length="166" mass="18587">MKEILRSTPRHPTRKCRTRSRPSPSAYQMHHRHHRISQSTHGLQRPSRYLCHRESLVRLIGPQTTAKASKAGIGISEFVLRPSEAGGHDANHEGHRDMSIQHGHARGRHERLGSLVPSEAKHPGTTSFSHPSIIQVLEIDHLDRAKREPGFLVSAPPGHYSEVNNA</sequence>
<evidence type="ECO:0000313" key="3">
    <source>
        <dbReference type="Proteomes" id="UP000249789"/>
    </source>
</evidence>
<evidence type="ECO:0000313" key="2">
    <source>
        <dbReference type="EMBL" id="RAK80734.1"/>
    </source>
</evidence>
<dbReference type="RefSeq" id="XP_040804744.1">
    <property type="nucleotide sequence ID" value="XM_040940336.1"/>
</dbReference>
<dbReference type="Proteomes" id="UP000249789">
    <property type="component" value="Unassembled WGS sequence"/>
</dbReference>
<name>A0A8G1W520_9EURO</name>
<proteinExistence type="predicted"/>
<protein>
    <submittedName>
        <fullName evidence="2">Uncharacterized protein</fullName>
    </submittedName>
</protein>
<feature type="compositionally biased region" description="Basic residues" evidence="1">
    <location>
        <begin position="8"/>
        <end position="20"/>
    </location>
</feature>
<dbReference type="VEuPathDB" id="FungiDB:BO72DRAFT_287471"/>
<feature type="region of interest" description="Disordered" evidence="1">
    <location>
        <begin position="1"/>
        <end position="45"/>
    </location>
</feature>
<reference evidence="2 3" key="1">
    <citation type="submission" date="2018-02" db="EMBL/GenBank/DDBJ databases">
        <title>The genomes of Aspergillus section Nigri reveals drivers in fungal speciation.</title>
        <authorList>
            <consortium name="DOE Joint Genome Institute"/>
            <person name="Vesth T.C."/>
            <person name="Nybo J."/>
            <person name="Theobald S."/>
            <person name="Brandl J."/>
            <person name="Frisvad J.C."/>
            <person name="Nielsen K.F."/>
            <person name="Lyhne E.K."/>
            <person name="Kogle M.E."/>
            <person name="Kuo A."/>
            <person name="Riley R."/>
            <person name="Clum A."/>
            <person name="Nolan M."/>
            <person name="Lipzen A."/>
            <person name="Salamov A."/>
            <person name="Henrissat B."/>
            <person name="Wiebenga A."/>
            <person name="De vries R.P."/>
            <person name="Grigoriev I.V."/>
            <person name="Mortensen U.H."/>
            <person name="Andersen M.R."/>
            <person name="Baker S.E."/>
        </authorList>
    </citation>
    <scope>NUCLEOTIDE SEQUENCE [LARGE SCALE GENOMIC DNA]</scope>
    <source>
        <strain evidence="2 3">CBS 313.89</strain>
    </source>
</reference>
<organism evidence="2 3">
    <name type="scientific">Aspergillus fijiensis CBS 313.89</name>
    <dbReference type="NCBI Taxonomy" id="1448319"/>
    <lineage>
        <taxon>Eukaryota</taxon>
        <taxon>Fungi</taxon>
        <taxon>Dikarya</taxon>
        <taxon>Ascomycota</taxon>
        <taxon>Pezizomycotina</taxon>
        <taxon>Eurotiomycetes</taxon>
        <taxon>Eurotiomycetidae</taxon>
        <taxon>Eurotiales</taxon>
        <taxon>Aspergillaceae</taxon>
        <taxon>Aspergillus</taxon>
    </lineage>
</organism>
<dbReference type="GeneID" id="63857669"/>
<dbReference type="AlphaFoldDB" id="A0A8G1W520"/>
<dbReference type="EMBL" id="KZ824628">
    <property type="protein sequence ID" value="RAK80734.1"/>
    <property type="molecule type" value="Genomic_DNA"/>
</dbReference>